<dbReference type="EMBL" id="VTPC01090128">
    <property type="protein sequence ID" value="KAF2884829.1"/>
    <property type="molecule type" value="Genomic_DNA"/>
</dbReference>
<feature type="transmembrane region" description="Helical" evidence="4">
    <location>
        <begin position="477"/>
        <end position="502"/>
    </location>
</feature>
<protein>
    <submittedName>
        <fullName evidence="6">Uncharacterized protein</fullName>
    </submittedName>
</protein>
<dbReference type="GO" id="GO:0031012">
    <property type="term" value="C:extracellular matrix"/>
    <property type="evidence" value="ECO:0007669"/>
    <property type="project" value="TreeGrafter"/>
</dbReference>
<organism evidence="6 7">
    <name type="scientific">Ignelater luminosus</name>
    <name type="common">Cucubano</name>
    <name type="synonym">Pyrophorus luminosus</name>
    <dbReference type="NCBI Taxonomy" id="2038154"/>
    <lineage>
        <taxon>Eukaryota</taxon>
        <taxon>Metazoa</taxon>
        <taxon>Ecdysozoa</taxon>
        <taxon>Arthropoda</taxon>
        <taxon>Hexapoda</taxon>
        <taxon>Insecta</taxon>
        <taxon>Pterygota</taxon>
        <taxon>Neoptera</taxon>
        <taxon>Endopterygota</taxon>
        <taxon>Coleoptera</taxon>
        <taxon>Polyphaga</taxon>
        <taxon>Elateriformia</taxon>
        <taxon>Elateroidea</taxon>
        <taxon>Elateridae</taxon>
        <taxon>Agrypninae</taxon>
        <taxon>Pyrophorini</taxon>
        <taxon>Ignelater</taxon>
    </lineage>
</organism>
<evidence type="ECO:0000256" key="3">
    <source>
        <dbReference type="ARBA" id="ARBA00022737"/>
    </source>
</evidence>
<evidence type="ECO:0000256" key="1">
    <source>
        <dbReference type="ARBA" id="ARBA00022614"/>
    </source>
</evidence>
<dbReference type="SMART" id="SM00369">
    <property type="entry name" value="LRR_TYP"/>
    <property type="match status" value="8"/>
</dbReference>
<name>A0A8K0CCL8_IGNLU</name>
<dbReference type="SMART" id="SM00365">
    <property type="entry name" value="LRR_SD22"/>
    <property type="match status" value="5"/>
</dbReference>
<feature type="signal peptide" evidence="5">
    <location>
        <begin position="1"/>
        <end position="22"/>
    </location>
</feature>
<accession>A0A8K0CCL8</accession>
<evidence type="ECO:0000256" key="4">
    <source>
        <dbReference type="SAM" id="Phobius"/>
    </source>
</evidence>
<dbReference type="Gene3D" id="3.80.10.10">
    <property type="entry name" value="Ribonuclease Inhibitor"/>
    <property type="match status" value="2"/>
</dbReference>
<proteinExistence type="predicted"/>
<keyword evidence="7" id="KW-1185">Reference proteome</keyword>
<keyword evidence="4" id="KW-0472">Membrane</keyword>
<dbReference type="PANTHER" id="PTHR24373">
    <property type="entry name" value="SLIT RELATED LEUCINE-RICH REPEAT NEURONAL PROTEIN"/>
    <property type="match status" value="1"/>
</dbReference>
<keyword evidence="4" id="KW-0812">Transmembrane</keyword>
<dbReference type="GO" id="GO:0005615">
    <property type="term" value="C:extracellular space"/>
    <property type="evidence" value="ECO:0007669"/>
    <property type="project" value="TreeGrafter"/>
</dbReference>
<dbReference type="InterPro" id="IPR032675">
    <property type="entry name" value="LRR_dom_sf"/>
</dbReference>
<feature type="chain" id="PRO_5035428123" evidence="5">
    <location>
        <begin position="23"/>
        <end position="537"/>
    </location>
</feature>
<dbReference type="Proteomes" id="UP000801492">
    <property type="component" value="Unassembled WGS sequence"/>
</dbReference>
<comment type="caution">
    <text evidence="6">The sequence shown here is derived from an EMBL/GenBank/DDBJ whole genome shotgun (WGS) entry which is preliminary data.</text>
</comment>
<dbReference type="Pfam" id="PF13855">
    <property type="entry name" value="LRR_8"/>
    <property type="match status" value="2"/>
</dbReference>
<reference evidence="6" key="1">
    <citation type="submission" date="2019-08" db="EMBL/GenBank/DDBJ databases">
        <title>The genome of the North American firefly Photinus pyralis.</title>
        <authorList>
            <consortium name="Photinus pyralis genome working group"/>
            <person name="Fallon T.R."/>
            <person name="Sander Lower S.E."/>
            <person name="Weng J.-K."/>
        </authorList>
    </citation>
    <scope>NUCLEOTIDE SEQUENCE</scope>
    <source>
        <strain evidence="6">TRF0915ILg1</strain>
        <tissue evidence="6">Whole body</tissue>
    </source>
</reference>
<gene>
    <name evidence="6" type="ORF">ILUMI_21362</name>
</gene>
<dbReference type="InterPro" id="IPR001611">
    <property type="entry name" value="Leu-rich_rpt"/>
</dbReference>
<dbReference type="OrthoDB" id="6765403at2759"/>
<sequence>MSTLFKLLLFAVCLLWNQASLAVHLPSLGSGNRHDEVCNSYDYNDAATGRLVLKYLICKNMNIQPAKHSILVDIPPNDIQYIAFENSSLPTITNMMFSKFSNLSVLNLKKSKISTVSSQAFHGMTQLENLYLQDNKIQEFPKDAFDFLTNLKVLDLSNNVLQILQRELLSNLTNLKVLKLEGNSLYFLERNCFLTLKSLEVLDITNNKILLDPFHTVFHIHSRNLTRVLASGNLFFKFPIAGKTQLTFMDVSNNRWTQINLHQFYHLKFANVSHNKIATICTLGITTIEDLCLEEFDLSYNLLRRIDKHVFQNLTHLQRLHLNNNFIKELVPGCFANLKNMTFLSLSFNELEYLEFDYFTGLEKLITLNLNHNNLYKQPESEQFLFSSLRNLRYLYIDSNLYNAIDAERFVKGLPNLKMITLKNNRWNCKQIFEAVEIFRNSSIAIAEKRAEESYILSNACPEYFSDCVYNVRLHLLFLKVSILLLLMIMTSLVILMVRRYYYVLRLVKKQKSKAIRKQKAVIIRMLKPTSAIKIVR</sequence>
<dbReference type="InterPro" id="IPR050328">
    <property type="entry name" value="Dev_Immune_Receptor"/>
</dbReference>
<keyword evidence="4" id="KW-1133">Transmembrane helix</keyword>
<keyword evidence="3" id="KW-0677">Repeat</keyword>
<dbReference type="InterPro" id="IPR003591">
    <property type="entry name" value="Leu-rich_rpt_typical-subtyp"/>
</dbReference>
<evidence type="ECO:0000256" key="5">
    <source>
        <dbReference type="SAM" id="SignalP"/>
    </source>
</evidence>
<dbReference type="PANTHER" id="PTHR24373:SF275">
    <property type="entry name" value="TIR DOMAIN-CONTAINING PROTEIN"/>
    <property type="match status" value="1"/>
</dbReference>
<dbReference type="AlphaFoldDB" id="A0A8K0CCL8"/>
<keyword evidence="1" id="KW-0433">Leucine-rich repeat</keyword>
<dbReference type="SUPFAM" id="SSF52058">
    <property type="entry name" value="L domain-like"/>
    <property type="match status" value="1"/>
</dbReference>
<evidence type="ECO:0000313" key="7">
    <source>
        <dbReference type="Proteomes" id="UP000801492"/>
    </source>
</evidence>
<evidence type="ECO:0000256" key="2">
    <source>
        <dbReference type="ARBA" id="ARBA00022729"/>
    </source>
</evidence>
<keyword evidence="2 5" id="KW-0732">Signal</keyword>
<evidence type="ECO:0000313" key="6">
    <source>
        <dbReference type="EMBL" id="KAF2884829.1"/>
    </source>
</evidence>